<dbReference type="Gene3D" id="1.25.40.10">
    <property type="entry name" value="Tetratricopeptide repeat domain"/>
    <property type="match status" value="2"/>
</dbReference>
<gene>
    <name evidence="5" type="ORF">GLX27_003104</name>
</gene>
<dbReference type="PANTHER" id="PTHR47932:SF44">
    <property type="entry name" value="MIOREX COMPLEX COMPONENT 1"/>
    <property type="match status" value="1"/>
</dbReference>
<dbReference type="PANTHER" id="PTHR47932">
    <property type="entry name" value="ATPASE EXPRESSION PROTEIN 3"/>
    <property type="match status" value="1"/>
</dbReference>
<feature type="compositionally biased region" description="Low complexity" evidence="4">
    <location>
        <begin position="574"/>
        <end position="588"/>
    </location>
</feature>
<keyword evidence="3" id="KW-0175">Coiled coil</keyword>
<protein>
    <submittedName>
        <fullName evidence="5">Uncharacterized protein</fullName>
    </submittedName>
</protein>
<evidence type="ECO:0000313" key="6">
    <source>
        <dbReference type="Proteomes" id="UP000818624"/>
    </source>
</evidence>
<feature type="region of interest" description="Disordered" evidence="4">
    <location>
        <begin position="574"/>
        <end position="620"/>
    </location>
</feature>
<evidence type="ECO:0000256" key="4">
    <source>
        <dbReference type="SAM" id="MobiDB-lite"/>
    </source>
</evidence>
<dbReference type="EMBL" id="CP046236">
    <property type="protein sequence ID" value="WFD48434.1"/>
    <property type="molecule type" value="Genomic_DNA"/>
</dbReference>
<feature type="region of interest" description="Disordered" evidence="4">
    <location>
        <begin position="127"/>
        <end position="179"/>
    </location>
</feature>
<feature type="compositionally biased region" description="Low complexity" evidence="4">
    <location>
        <begin position="168"/>
        <end position="178"/>
    </location>
</feature>
<evidence type="ECO:0000256" key="1">
    <source>
        <dbReference type="ARBA" id="ARBA00022737"/>
    </source>
</evidence>
<name>A0ABY8ESF9_MALFU</name>
<keyword evidence="1" id="KW-0677">Repeat</keyword>
<reference evidence="5 6" key="1">
    <citation type="journal article" date="2020" name="Elife">
        <title>Loss of centromere function drives karyotype evolution in closely related Malassezia species.</title>
        <authorList>
            <person name="Sankaranarayanan S.R."/>
            <person name="Ianiri G."/>
            <person name="Coelho M.A."/>
            <person name="Reza M.H."/>
            <person name="Thimmappa B.C."/>
            <person name="Ganguly P."/>
            <person name="Vadnala R.N."/>
            <person name="Sun S."/>
            <person name="Siddharthan R."/>
            <person name="Tellgren-Roth C."/>
            <person name="Dawson T.L."/>
            <person name="Heitman J."/>
            <person name="Sanyal K."/>
        </authorList>
    </citation>
    <scope>NUCLEOTIDE SEQUENCE [LARGE SCALE GENOMIC DNA]</scope>
    <source>
        <strain evidence="5">CBS14141</strain>
    </source>
</reference>
<evidence type="ECO:0000256" key="2">
    <source>
        <dbReference type="PROSITE-ProRule" id="PRU00708"/>
    </source>
</evidence>
<feature type="repeat" description="PPR" evidence="2">
    <location>
        <begin position="482"/>
        <end position="516"/>
    </location>
</feature>
<feature type="compositionally biased region" description="Basic and acidic residues" evidence="4">
    <location>
        <begin position="157"/>
        <end position="167"/>
    </location>
</feature>
<dbReference type="InterPro" id="IPR011990">
    <property type="entry name" value="TPR-like_helical_dom_sf"/>
</dbReference>
<organism evidence="5 6">
    <name type="scientific">Malassezia furfur</name>
    <name type="common">Pityriasis versicolor infection agent</name>
    <name type="synonym">Pityrosporum furfur</name>
    <dbReference type="NCBI Taxonomy" id="55194"/>
    <lineage>
        <taxon>Eukaryota</taxon>
        <taxon>Fungi</taxon>
        <taxon>Dikarya</taxon>
        <taxon>Basidiomycota</taxon>
        <taxon>Ustilaginomycotina</taxon>
        <taxon>Malasseziomycetes</taxon>
        <taxon>Malasseziales</taxon>
        <taxon>Malasseziaceae</taxon>
        <taxon>Malassezia</taxon>
    </lineage>
</organism>
<keyword evidence="6" id="KW-1185">Reference proteome</keyword>
<evidence type="ECO:0000256" key="3">
    <source>
        <dbReference type="SAM" id="Coils"/>
    </source>
</evidence>
<dbReference type="PROSITE" id="PS51375">
    <property type="entry name" value="PPR"/>
    <property type="match status" value="1"/>
</dbReference>
<dbReference type="Proteomes" id="UP000818624">
    <property type="component" value="Chromosome 3"/>
</dbReference>
<evidence type="ECO:0000313" key="5">
    <source>
        <dbReference type="EMBL" id="WFD48434.1"/>
    </source>
</evidence>
<dbReference type="InterPro" id="IPR002885">
    <property type="entry name" value="PPR_rpt"/>
</dbReference>
<feature type="coiled-coil region" evidence="3">
    <location>
        <begin position="34"/>
        <end position="68"/>
    </location>
</feature>
<dbReference type="Pfam" id="PF01535">
    <property type="entry name" value="PPR"/>
    <property type="match status" value="1"/>
</dbReference>
<sequence>MWRRTVPTVVRAVRRAPVRAVHASAVLGARTPRSSSLRARESELQQEIAQLERELQFVEKQEQVARLTAHLPPVDDALLEAIYRDLLEAPKAPEMKRLPDPTPRALERLALRLGMHAELDVQDAPMDAAADVGSEAPRSVDSPGSVAEEAVAGVGDDTERPAERDVPTDAPTDAPDVPGDMAARAERHVAERAERAARRAEMLERLRAYVADDVDRDVETVLEVDASAAAPAKHDDALLPDVPADEWAALAVSSARDGDLEQTLATLDLMASSGSAPAPTLYAHVLNAFANRGAIDACVALSARMEERGIVAGAPMKHAMVKAYVYGDELYSALQYLQAWETSEPAPVSAYTVLMEHLLKHPVRGLHCLAWSLFYHMRLVAHPVPDAAAFALMIRACAAGVPQPGARVRGAPEADAERALDLFREMTTRHAIRPNKEVYDSLILTCARRKEHYGDAVRLVRELLDQSSEILAPETKRAMWADTYTFNALLQGSARTGDLRTARWVLAEMLRATYDGDVHCCVNEETMANVFWAYATYVPPLRSDQLRTAQVEGGAKGTEGVKAAAAPGAAAADAAPIDGSAPAPPADADAADAADAELAPSTSVADAASEPAEYDRPPMFTHAMPQTAQEVLGEARALLARILADQRAPDASLADHPLHTVHVTPRLLNAFLAVLTHHLPAEQQLRALVDAVEGADGVFAHAGVAPNGHTHALVLEACAASRARSEADSVADRVWARYEALVAEVPNAPSAGTDAKTLAKMWALYIRNKAKSFEIDAALELLRTFYARYPPVHAARSARRATTSVRRRGPRRVST</sequence>
<accession>A0ABY8ESF9</accession>
<proteinExistence type="predicted"/>